<dbReference type="CDD" id="cd02440">
    <property type="entry name" value="AdoMet_MTases"/>
    <property type="match status" value="1"/>
</dbReference>
<gene>
    <name evidence="7" type="ORF">A2983_00135</name>
</gene>
<dbReference type="PANTHER" id="PTHR11061:SF30">
    <property type="entry name" value="TRNA (URACIL(54)-C(5))-METHYLTRANSFERASE"/>
    <property type="match status" value="1"/>
</dbReference>
<evidence type="ECO:0000313" key="8">
    <source>
        <dbReference type="Proteomes" id="UP000177040"/>
    </source>
</evidence>
<feature type="binding site" evidence="4">
    <location>
        <position position="310"/>
    </location>
    <ligand>
        <name>S-adenosyl-L-methionine</name>
        <dbReference type="ChEBI" id="CHEBI:59789"/>
    </ligand>
</feature>
<evidence type="ECO:0000256" key="1">
    <source>
        <dbReference type="ARBA" id="ARBA00022603"/>
    </source>
</evidence>
<feature type="binding site" evidence="4">
    <location>
        <position position="262"/>
    </location>
    <ligand>
        <name>S-adenosyl-L-methionine</name>
        <dbReference type="ChEBI" id="CHEBI:59789"/>
    </ligand>
</feature>
<dbReference type="InterPro" id="IPR010280">
    <property type="entry name" value="U5_MeTrfase_fam"/>
</dbReference>
<evidence type="ECO:0000259" key="6">
    <source>
        <dbReference type="PROSITE" id="PS50926"/>
    </source>
</evidence>
<feature type="domain" description="TRAM" evidence="6">
    <location>
        <begin position="1"/>
        <end position="52"/>
    </location>
</feature>
<keyword evidence="1 4" id="KW-0489">Methyltransferase</keyword>
<feature type="binding site" evidence="4">
    <location>
        <position position="354"/>
    </location>
    <ligand>
        <name>S-adenosyl-L-methionine</name>
        <dbReference type="ChEBI" id="CHEBI:59789"/>
    </ligand>
</feature>
<feature type="active site" evidence="5">
    <location>
        <position position="381"/>
    </location>
</feature>
<evidence type="ECO:0000256" key="5">
    <source>
        <dbReference type="PROSITE-ProRule" id="PRU10015"/>
    </source>
</evidence>
<evidence type="ECO:0000256" key="4">
    <source>
        <dbReference type="PROSITE-ProRule" id="PRU01024"/>
    </source>
</evidence>
<proteinExistence type="inferred from homology"/>
<dbReference type="PANTHER" id="PTHR11061">
    <property type="entry name" value="RNA M5U METHYLTRANSFERASE"/>
    <property type="match status" value="1"/>
</dbReference>
<sequence>MSLLIEKIVFGGQGLARNNGRAIFVWNALPGETVEIEYLNQKKDYAEAFATKIISASSDRISPIEPNFLSSSPWQIISANAETKYKQQIATETYGRNGGLILQNNLPEIVSDEANFFGYRNKIEFSFCEKDGIISLAFFGRGSRLRHPVPSSLLAEPIINQVANDILNWINKVKIPIRSLKSLVVRSNNAGEAIAALFIKDKMIFTDYPELFPHWLGFHLYYSTHKSPASIPTELLYSSGQNYLIAEILGTKLKFGLLNFFQINIPLFTQAVQDMAAFIGPTDPVIDFYAGVGAISLPLARNRTRTTLVEIIPEAIKYAQENIMLNSLVNVETHCVPAEKITELIDSESIIILDPPRTGLHNDVVARLLAKHPPRIIYLACDLSTQARDIAKLSEIYKPIFIKLYNFFPRTPHIEGLVVLDAYAL</sequence>
<accession>A0A1F6N3A7</accession>
<dbReference type="EMBL" id="MFQH01000012">
    <property type="protein sequence ID" value="OGH78364.1"/>
    <property type="molecule type" value="Genomic_DNA"/>
</dbReference>
<dbReference type="SUPFAM" id="SSF53335">
    <property type="entry name" value="S-adenosyl-L-methionine-dependent methyltransferases"/>
    <property type="match status" value="1"/>
</dbReference>
<dbReference type="PROSITE" id="PS01230">
    <property type="entry name" value="TRMA_1"/>
    <property type="match status" value="1"/>
</dbReference>
<organism evidence="7 8">
    <name type="scientific">Candidatus Magasanikbacteria bacterium RIFCSPLOWO2_01_FULL_40_15</name>
    <dbReference type="NCBI Taxonomy" id="1798686"/>
    <lineage>
        <taxon>Bacteria</taxon>
        <taxon>Candidatus Magasanikiibacteriota</taxon>
    </lineage>
</organism>
<dbReference type="Gene3D" id="2.40.50.1070">
    <property type="match status" value="1"/>
</dbReference>
<dbReference type="InterPro" id="IPR002792">
    <property type="entry name" value="TRAM_dom"/>
</dbReference>
<dbReference type="Gene3D" id="2.40.50.140">
    <property type="entry name" value="Nucleic acid-binding proteins"/>
    <property type="match status" value="1"/>
</dbReference>
<dbReference type="SUPFAM" id="SSF50249">
    <property type="entry name" value="Nucleic acid-binding proteins"/>
    <property type="match status" value="1"/>
</dbReference>
<dbReference type="Proteomes" id="UP000177040">
    <property type="component" value="Unassembled WGS sequence"/>
</dbReference>
<evidence type="ECO:0000313" key="7">
    <source>
        <dbReference type="EMBL" id="OGH78364.1"/>
    </source>
</evidence>
<comment type="caution">
    <text evidence="7">The sequence shown here is derived from an EMBL/GenBank/DDBJ whole genome shotgun (WGS) entry which is preliminary data.</text>
</comment>
<keyword evidence="2 4" id="KW-0808">Transferase</keyword>
<dbReference type="PROSITE" id="PS50926">
    <property type="entry name" value="TRAM"/>
    <property type="match status" value="1"/>
</dbReference>
<dbReference type="Gene3D" id="3.40.50.150">
    <property type="entry name" value="Vaccinia Virus protein VP39"/>
    <property type="match status" value="1"/>
</dbReference>
<dbReference type="GO" id="GO:0070041">
    <property type="term" value="F:rRNA (uridine-C5-)-methyltransferase activity"/>
    <property type="evidence" value="ECO:0007669"/>
    <property type="project" value="TreeGrafter"/>
</dbReference>
<keyword evidence="3 4" id="KW-0949">S-adenosyl-L-methionine</keyword>
<feature type="binding site" evidence="4">
    <location>
        <position position="289"/>
    </location>
    <ligand>
        <name>S-adenosyl-L-methionine</name>
        <dbReference type="ChEBI" id="CHEBI:59789"/>
    </ligand>
</feature>
<feature type="active site" description="Nucleophile" evidence="4">
    <location>
        <position position="381"/>
    </location>
</feature>
<dbReference type="AlphaFoldDB" id="A0A1F6N3A7"/>
<dbReference type="GO" id="GO:0070475">
    <property type="term" value="P:rRNA base methylation"/>
    <property type="evidence" value="ECO:0007669"/>
    <property type="project" value="TreeGrafter"/>
</dbReference>
<protein>
    <recommendedName>
        <fullName evidence="6">TRAM domain-containing protein</fullName>
    </recommendedName>
</protein>
<reference evidence="7 8" key="1">
    <citation type="journal article" date="2016" name="Nat. Commun.">
        <title>Thousands of microbial genomes shed light on interconnected biogeochemical processes in an aquifer system.</title>
        <authorList>
            <person name="Anantharaman K."/>
            <person name="Brown C.T."/>
            <person name="Hug L.A."/>
            <person name="Sharon I."/>
            <person name="Castelle C.J."/>
            <person name="Probst A.J."/>
            <person name="Thomas B.C."/>
            <person name="Singh A."/>
            <person name="Wilkins M.J."/>
            <person name="Karaoz U."/>
            <person name="Brodie E.L."/>
            <person name="Williams K.H."/>
            <person name="Hubbard S.S."/>
            <person name="Banfield J.F."/>
        </authorList>
    </citation>
    <scope>NUCLEOTIDE SEQUENCE [LARGE SCALE GENOMIC DNA]</scope>
</reference>
<dbReference type="Pfam" id="PF05958">
    <property type="entry name" value="tRNA_U5-meth_tr"/>
    <property type="match status" value="1"/>
</dbReference>
<name>A0A1F6N3A7_9BACT</name>
<comment type="similarity">
    <text evidence="4">Belongs to the class I-like SAM-binding methyltransferase superfamily. RNA M5U methyltransferase family.</text>
</comment>
<dbReference type="InterPro" id="IPR030390">
    <property type="entry name" value="MeTrfase_TrmA_AS"/>
</dbReference>
<dbReference type="InterPro" id="IPR012340">
    <property type="entry name" value="NA-bd_OB-fold"/>
</dbReference>
<dbReference type="InterPro" id="IPR029063">
    <property type="entry name" value="SAM-dependent_MTases_sf"/>
</dbReference>
<evidence type="ECO:0000256" key="2">
    <source>
        <dbReference type="ARBA" id="ARBA00022679"/>
    </source>
</evidence>
<dbReference type="PROSITE" id="PS51687">
    <property type="entry name" value="SAM_MT_RNA_M5U"/>
    <property type="match status" value="1"/>
</dbReference>
<evidence type="ECO:0000256" key="3">
    <source>
        <dbReference type="ARBA" id="ARBA00022691"/>
    </source>
</evidence>